<dbReference type="AlphaFoldDB" id="A0A250KYH2"/>
<feature type="transmembrane region" description="Helical" evidence="5">
    <location>
        <begin position="31"/>
        <end position="51"/>
    </location>
</feature>
<feature type="transmembrane region" description="Helical" evidence="5">
    <location>
        <begin position="72"/>
        <end position="91"/>
    </location>
</feature>
<dbReference type="GO" id="GO:0016020">
    <property type="term" value="C:membrane"/>
    <property type="evidence" value="ECO:0007669"/>
    <property type="project" value="UniProtKB-SubCell"/>
</dbReference>
<dbReference type="OrthoDB" id="1424450at2"/>
<dbReference type="EMBL" id="AP017928">
    <property type="protein sequence ID" value="BBA34839.1"/>
    <property type="molecule type" value="Genomic_DNA"/>
</dbReference>
<keyword evidence="8" id="KW-1185">Reference proteome</keyword>
<evidence type="ECO:0000256" key="2">
    <source>
        <dbReference type="ARBA" id="ARBA00022692"/>
    </source>
</evidence>
<reference evidence="7 8" key="1">
    <citation type="submission" date="2016-12" db="EMBL/GenBank/DDBJ databases">
        <title>Genome sequencing of Methylocaldum marinum.</title>
        <authorList>
            <person name="Takeuchi M."/>
            <person name="Kamagata Y."/>
            <person name="Hiraoka S."/>
            <person name="Oshima K."/>
            <person name="Hattori M."/>
            <person name="Iwasaki W."/>
        </authorList>
    </citation>
    <scope>NUCLEOTIDE SEQUENCE [LARGE SCALE GENOMIC DNA]</scope>
    <source>
        <strain evidence="7 8">S8</strain>
    </source>
</reference>
<keyword evidence="3 5" id="KW-1133">Transmembrane helix</keyword>
<feature type="transmembrane region" description="Helical" evidence="5">
    <location>
        <begin position="230"/>
        <end position="251"/>
    </location>
</feature>
<evidence type="ECO:0000256" key="3">
    <source>
        <dbReference type="ARBA" id="ARBA00022989"/>
    </source>
</evidence>
<proteinExistence type="predicted"/>
<feature type="transmembrane region" description="Helical" evidence="5">
    <location>
        <begin position="97"/>
        <end position="114"/>
    </location>
</feature>
<feature type="transmembrane region" description="Helical" evidence="5">
    <location>
        <begin position="163"/>
        <end position="179"/>
    </location>
</feature>
<dbReference type="KEGG" id="mmai:sS8_2894"/>
<feature type="domain" description="O-antigen ligase-related" evidence="6">
    <location>
        <begin position="193"/>
        <end position="329"/>
    </location>
</feature>
<organism evidence="7 8">
    <name type="scientific">Methylocaldum marinum</name>
    <dbReference type="NCBI Taxonomy" id="1432792"/>
    <lineage>
        <taxon>Bacteria</taxon>
        <taxon>Pseudomonadati</taxon>
        <taxon>Pseudomonadota</taxon>
        <taxon>Gammaproteobacteria</taxon>
        <taxon>Methylococcales</taxon>
        <taxon>Methylococcaceae</taxon>
        <taxon>Methylocaldum</taxon>
    </lineage>
</organism>
<dbReference type="Pfam" id="PF04932">
    <property type="entry name" value="Wzy_C"/>
    <property type="match status" value="1"/>
</dbReference>
<evidence type="ECO:0000259" key="6">
    <source>
        <dbReference type="Pfam" id="PF04932"/>
    </source>
</evidence>
<keyword evidence="4 5" id="KW-0472">Membrane</keyword>
<name>A0A250KYH2_9GAMM</name>
<evidence type="ECO:0000313" key="7">
    <source>
        <dbReference type="EMBL" id="BBA34839.1"/>
    </source>
</evidence>
<dbReference type="PANTHER" id="PTHR37422:SF13">
    <property type="entry name" value="LIPOPOLYSACCHARIDE BIOSYNTHESIS PROTEIN PA4999-RELATED"/>
    <property type="match status" value="1"/>
</dbReference>
<evidence type="ECO:0000313" key="8">
    <source>
        <dbReference type="Proteomes" id="UP000266313"/>
    </source>
</evidence>
<dbReference type="InterPro" id="IPR007016">
    <property type="entry name" value="O-antigen_ligase-rel_domated"/>
</dbReference>
<dbReference type="PANTHER" id="PTHR37422">
    <property type="entry name" value="TEICHURONIC ACID BIOSYNTHESIS PROTEIN TUAE"/>
    <property type="match status" value="1"/>
</dbReference>
<gene>
    <name evidence="7" type="ORF">sS8_2894</name>
</gene>
<feature type="transmembrane region" description="Helical" evidence="5">
    <location>
        <begin position="126"/>
        <end position="143"/>
    </location>
</feature>
<feature type="transmembrane region" description="Helical" evidence="5">
    <location>
        <begin position="329"/>
        <end position="350"/>
    </location>
</feature>
<evidence type="ECO:0000256" key="5">
    <source>
        <dbReference type="SAM" id="Phobius"/>
    </source>
</evidence>
<dbReference type="Proteomes" id="UP000266313">
    <property type="component" value="Chromosome"/>
</dbReference>
<comment type="subcellular location">
    <subcellularLocation>
        <location evidence="1">Membrane</location>
        <topology evidence="1">Multi-pass membrane protein</topology>
    </subcellularLocation>
</comment>
<evidence type="ECO:0000256" key="1">
    <source>
        <dbReference type="ARBA" id="ARBA00004141"/>
    </source>
</evidence>
<keyword evidence="2 5" id="KW-0812">Transmembrane</keyword>
<evidence type="ECO:0000256" key="4">
    <source>
        <dbReference type="ARBA" id="ARBA00023136"/>
    </source>
</evidence>
<feature type="transmembrane region" description="Helical" evidence="5">
    <location>
        <begin position="362"/>
        <end position="388"/>
    </location>
</feature>
<sequence length="399" mass="45206">MISRIKDEASPHPHAETAVSFADQWFPEAMFYAYLFISAFAYAILYIPNMAPALLSATALIASLKSPSRLKWLLLPALTLSIMAIIDFLGYRGDMETIKSYLFWTLMFAVCLVLHEDPGFFDRAKNVLAIYLLCHFFFLQASPVDENRLGLSEKMSISNPNDLGYWCAFGVFMSLIASIRSSGLKRVLYSSFALIALIVLFRTVSRSALIFLAFSVATYLFLSIRERGRFYSILFVLILLAVSGLAFKHFLSEGMQAYRHRMEYEEDKGNYSFSGRTYYLQEGIRAVIASPWYGTGEDEISPREASKPSAAPHNVFVAVALHYGIWPTLFLAILWLITLVRAISLTFWAAESRRHDQSNELFAFTLFLFLMSNVSNKMMLAPFCVLYMTKVLTAGSIRE</sequence>
<dbReference type="InterPro" id="IPR051533">
    <property type="entry name" value="WaaL-like"/>
</dbReference>
<accession>A0A250KYH2</accession>
<feature type="transmembrane region" description="Helical" evidence="5">
    <location>
        <begin position="191"/>
        <end position="224"/>
    </location>
</feature>
<protein>
    <recommendedName>
        <fullName evidence="6">O-antigen ligase-related domain-containing protein</fullName>
    </recommendedName>
</protein>